<feature type="binding site" evidence="5">
    <location>
        <position position="194"/>
    </location>
    <ligand>
        <name>Zn(2+)</name>
        <dbReference type="ChEBI" id="CHEBI:29105"/>
        <label>1</label>
    </ligand>
</feature>
<feature type="binding site" evidence="4">
    <location>
        <position position="390"/>
    </location>
    <ligand>
        <name>AMP</name>
        <dbReference type="ChEBI" id="CHEBI:456215"/>
    </ligand>
</feature>
<dbReference type="PRINTS" id="PR00387">
    <property type="entry name" value="PDIESTERASE1"/>
</dbReference>
<comment type="similarity">
    <text evidence="6">Belongs to the cyclic nucleotide phosphodiesterase family.</text>
</comment>
<feature type="binding site" evidence="4">
    <location>
        <position position="231"/>
    </location>
    <ligand>
        <name>AMP</name>
        <dbReference type="ChEBI" id="CHEBI:456215"/>
    </ligand>
</feature>
<dbReference type="PANTHER" id="PTHR11347">
    <property type="entry name" value="CYCLIC NUCLEOTIDE PHOSPHODIESTERASE"/>
    <property type="match status" value="1"/>
</dbReference>
<evidence type="ECO:0000256" key="3">
    <source>
        <dbReference type="PIRSR" id="PIRSR623088-1"/>
    </source>
</evidence>
<dbReference type="InterPro" id="IPR023088">
    <property type="entry name" value="PDEase"/>
</dbReference>
<keyword evidence="2 6" id="KW-0378">Hydrolase</keyword>
<evidence type="ECO:0000313" key="10">
    <source>
        <dbReference type="Proteomes" id="UP000735302"/>
    </source>
</evidence>
<dbReference type="InterPro" id="IPR003607">
    <property type="entry name" value="HD/PDEase_dom"/>
</dbReference>
<organism evidence="9 10">
    <name type="scientific">Plakobranchus ocellatus</name>
    <dbReference type="NCBI Taxonomy" id="259542"/>
    <lineage>
        <taxon>Eukaryota</taxon>
        <taxon>Metazoa</taxon>
        <taxon>Spiralia</taxon>
        <taxon>Lophotrochozoa</taxon>
        <taxon>Mollusca</taxon>
        <taxon>Gastropoda</taxon>
        <taxon>Heterobranchia</taxon>
        <taxon>Euthyneura</taxon>
        <taxon>Panpulmonata</taxon>
        <taxon>Sacoglossa</taxon>
        <taxon>Placobranchoidea</taxon>
        <taxon>Plakobranchidae</taxon>
        <taxon>Plakobranchus</taxon>
    </lineage>
</organism>
<keyword evidence="1 5" id="KW-0479">Metal-binding</keyword>
<comment type="cofactor">
    <cofactor evidence="6">
        <name>a divalent metal cation</name>
        <dbReference type="ChEBI" id="CHEBI:60240"/>
    </cofactor>
    <text evidence="6">Binds 2 divalent metal cations per subunit. Site 1 may preferentially bind zinc ions, while site 2 has a preference for magnesium and/or manganese ions.</text>
</comment>
<feature type="binding site" evidence="5">
    <location>
        <position position="230"/>
    </location>
    <ligand>
        <name>Zn(2+)</name>
        <dbReference type="ChEBI" id="CHEBI:29105"/>
        <label>1</label>
    </ligand>
</feature>
<dbReference type="GO" id="GO:0046872">
    <property type="term" value="F:metal ion binding"/>
    <property type="evidence" value="ECO:0007669"/>
    <property type="project" value="UniProtKB-KW"/>
</dbReference>
<accession>A0AAV4C6S6</accession>
<evidence type="ECO:0000256" key="2">
    <source>
        <dbReference type="ARBA" id="ARBA00022801"/>
    </source>
</evidence>
<protein>
    <recommendedName>
        <fullName evidence="6">Phosphodiesterase</fullName>
        <ecNumber evidence="6">3.1.4.-</ecNumber>
    </recommendedName>
</protein>
<sequence>MKKILEEDTSHIQIKQNLTKPVNFHQISIHKMQDRASEESNNRPESKQWLQRYGWKILPHPAHSPDLAPSDFHLFGPLKRHLGGMAFETEDDLISELKNWYDNLDVDFFRVDRLNLDFTPEEINRLKQGITRWDFDLFATSRLTDGHAMQAVAYEIVSRQMLLPELKINENQFMRFITQVERHYRNNPYHNASHAADVLQSAYCILLRTGFLEFMTPLEIFSVIVTAVVHDIEHTGTNNSFHKNTGSEMAKLYLVSILENHHLRIGLRMVQEYDLLRNVSRNDYLEFRFMLVAMILSTDMSNHFLLLTNMRLIVGTVVKNHNNRQRLQRILMLVLHAADISNSAKSWDQHKVWITLLCEEFFRQGDKEKELQLPVSPSCDRNVANIATLQIAGVRLSKLRFRRNLCDKICLQCCGVSNKKSKHGDDEGSYTEYTPTNTPPESAVRQ</sequence>
<feature type="binding site" evidence="5">
    <location>
        <position position="231"/>
    </location>
    <ligand>
        <name>Zn(2+)</name>
        <dbReference type="ChEBI" id="CHEBI:29105"/>
        <label>2</label>
    </ligand>
</feature>
<feature type="region of interest" description="Disordered" evidence="7">
    <location>
        <begin position="418"/>
        <end position="446"/>
    </location>
</feature>
<dbReference type="Gene3D" id="1.10.1300.10">
    <property type="entry name" value="3'5'-cyclic nucleotide phosphodiesterase, catalytic domain"/>
    <property type="match status" value="1"/>
</dbReference>
<reference evidence="9 10" key="1">
    <citation type="journal article" date="2021" name="Elife">
        <title>Chloroplast acquisition without the gene transfer in kleptoplastic sea slugs, Plakobranchus ocellatus.</title>
        <authorList>
            <person name="Maeda T."/>
            <person name="Takahashi S."/>
            <person name="Yoshida T."/>
            <person name="Shimamura S."/>
            <person name="Takaki Y."/>
            <person name="Nagai Y."/>
            <person name="Toyoda A."/>
            <person name="Suzuki Y."/>
            <person name="Arimoto A."/>
            <person name="Ishii H."/>
            <person name="Satoh N."/>
            <person name="Nishiyama T."/>
            <person name="Hasebe M."/>
            <person name="Maruyama T."/>
            <person name="Minagawa J."/>
            <person name="Obokata J."/>
            <person name="Shigenobu S."/>
        </authorList>
    </citation>
    <scope>NUCLEOTIDE SEQUENCE [LARGE SCALE GENOMIC DNA]</scope>
</reference>
<proteinExistence type="inferred from homology"/>
<dbReference type="GO" id="GO:0007165">
    <property type="term" value="P:signal transduction"/>
    <property type="evidence" value="ECO:0007669"/>
    <property type="project" value="InterPro"/>
</dbReference>
<feature type="domain" description="PDEase" evidence="8">
    <location>
        <begin position="111"/>
        <end position="446"/>
    </location>
</feature>
<dbReference type="PROSITE" id="PS51845">
    <property type="entry name" value="PDEASE_I_2"/>
    <property type="match status" value="1"/>
</dbReference>
<dbReference type="InterPro" id="IPR036397">
    <property type="entry name" value="RNaseH_sf"/>
</dbReference>
<dbReference type="GO" id="GO:0004114">
    <property type="term" value="F:3',5'-cyclic-nucleotide phosphodiesterase activity"/>
    <property type="evidence" value="ECO:0007669"/>
    <property type="project" value="InterPro"/>
</dbReference>
<feature type="compositionally biased region" description="Low complexity" evidence="7">
    <location>
        <begin position="430"/>
        <end position="446"/>
    </location>
</feature>
<dbReference type="SUPFAM" id="SSF109604">
    <property type="entry name" value="HD-domain/PDEase-like"/>
    <property type="match status" value="1"/>
</dbReference>
<evidence type="ECO:0000256" key="5">
    <source>
        <dbReference type="PIRSR" id="PIRSR623088-3"/>
    </source>
</evidence>
<evidence type="ECO:0000256" key="7">
    <source>
        <dbReference type="SAM" id="MobiDB-lite"/>
    </source>
</evidence>
<name>A0AAV4C6S6_9GAST</name>
<dbReference type="InterPro" id="IPR023174">
    <property type="entry name" value="PDEase_CS"/>
</dbReference>
<comment type="caution">
    <text evidence="9">The sequence shown here is derived from an EMBL/GenBank/DDBJ whole genome shotgun (WGS) entry which is preliminary data.</text>
</comment>
<dbReference type="EMBL" id="BLXT01005881">
    <property type="protein sequence ID" value="GFO27082.1"/>
    <property type="molecule type" value="Genomic_DNA"/>
</dbReference>
<dbReference type="PROSITE" id="PS00126">
    <property type="entry name" value="PDEASE_I_1"/>
    <property type="match status" value="1"/>
</dbReference>
<evidence type="ECO:0000256" key="6">
    <source>
        <dbReference type="RuleBase" id="RU363067"/>
    </source>
</evidence>
<dbReference type="Gene3D" id="3.30.420.10">
    <property type="entry name" value="Ribonuclease H-like superfamily/Ribonuclease H"/>
    <property type="match status" value="1"/>
</dbReference>
<evidence type="ECO:0000259" key="8">
    <source>
        <dbReference type="PROSITE" id="PS51845"/>
    </source>
</evidence>
<evidence type="ECO:0000256" key="4">
    <source>
        <dbReference type="PIRSR" id="PIRSR623088-2"/>
    </source>
</evidence>
<dbReference type="InterPro" id="IPR002073">
    <property type="entry name" value="PDEase_catalytic_dom"/>
</dbReference>
<feature type="binding site" evidence="5">
    <location>
        <position position="339"/>
    </location>
    <ligand>
        <name>Zn(2+)</name>
        <dbReference type="ChEBI" id="CHEBI:29105"/>
        <label>1</label>
    </ligand>
</feature>
<dbReference type="CDD" id="cd00077">
    <property type="entry name" value="HDc"/>
    <property type="match status" value="1"/>
</dbReference>
<dbReference type="SMART" id="SM00471">
    <property type="entry name" value="HDc"/>
    <property type="match status" value="1"/>
</dbReference>
<dbReference type="Pfam" id="PF00233">
    <property type="entry name" value="PDEase_I"/>
    <property type="match status" value="1"/>
</dbReference>
<dbReference type="InterPro" id="IPR036971">
    <property type="entry name" value="PDEase_catalytic_dom_sf"/>
</dbReference>
<feature type="binding site" evidence="5">
    <location>
        <position position="231"/>
    </location>
    <ligand>
        <name>Zn(2+)</name>
        <dbReference type="ChEBI" id="CHEBI:29105"/>
        <label>1</label>
    </ligand>
</feature>
<dbReference type="AlphaFoldDB" id="A0AAV4C6S6"/>
<evidence type="ECO:0000256" key="1">
    <source>
        <dbReference type="ARBA" id="ARBA00022723"/>
    </source>
</evidence>
<feature type="binding site" evidence="4">
    <location>
        <begin position="190"/>
        <end position="194"/>
    </location>
    <ligand>
        <name>AMP</name>
        <dbReference type="ChEBI" id="CHEBI:456215"/>
    </ligand>
</feature>
<feature type="binding site" evidence="4">
    <location>
        <position position="339"/>
    </location>
    <ligand>
        <name>AMP</name>
        <dbReference type="ChEBI" id="CHEBI:456215"/>
    </ligand>
</feature>
<gene>
    <name evidence="9" type="ORF">PoB_005358700</name>
</gene>
<dbReference type="GO" id="GO:0003676">
    <property type="term" value="F:nucleic acid binding"/>
    <property type="evidence" value="ECO:0007669"/>
    <property type="project" value="InterPro"/>
</dbReference>
<feature type="active site" description="Proton donor" evidence="3">
    <location>
        <position position="190"/>
    </location>
</feature>
<dbReference type="Proteomes" id="UP000735302">
    <property type="component" value="Unassembled WGS sequence"/>
</dbReference>
<evidence type="ECO:0000313" key="9">
    <source>
        <dbReference type="EMBL" id="GFO27082.1"/>
    </source>
</evidence>
<dbReference type="EC" id="3.1.4.-" evidence="6"/>
<keyword evidence="10" id="KW-1185">Reference proteome</keyword>